<feature type="signal peptide" evidence="1">
    <location>
        <begin position="1"/>
        <end position="20"/>
    </location>
</feature>
<sequence>MLLHTKTIVLFASLIAISTALDANDYEEFEVVKAINGDIELHVTEWYTYITGHPDDPTVQLFYSYLTQTKSLNSEEHASAIEAYDYVFTKVPWSQRLEEEADYLETATNSAGLVTDGAEYTEVFMGSYELVSAVETGFVETSLTDKLLTDSVTSFSQAVSTTPASYPAYLMDTAVHEDFQYHRDEWVAFVEVNKDSSIIPEFTSMFLYTNQLNDSQSEIYTSVYDYVFEAVPWSSRLSAEANYLYYSYDTIESTIENSAEFYSIVKADTSIYTIGNSTYNSSQPTQTTITKIESSQGFIVILTSRYWYVVGFVMILMSL</sequence>
<reference evidence="3" key="1">
    <citation type="submission" date="2016-04" db="EMBL/GenBank/DDBJ databases">
        <title>Comparative genomics of biotechnologically important yeasts.</title>
        <authorList>
            <consortium name="DOE Joint Genome Institute"/>
            <person name="Riley R."/>
            <person name="Haridas S."/>
            <person name="Wolfe K.H."/>
            <person name="Lopes M.R."/>
            <person name="Hittinger C.T."/>
            <person name="Goker M."/>
            <person name="Salamov A."/>
            <person name="Wisecaver J."/>
            <person name="Long T.M."/>
            <person name="Aerts A.L."/>
            <person name="Barry K."/>
            <person name="Choi C."/>
            <person name="Clum A."/>
            <person name="Coughlan A.Y."/>
            <person name="Deshpande S."/>
            <person name="Douglass A.P."/>
            <person name="Hanson S.J."/>
            <person name="Klenk H.-P."/>
            <person name="Labutti K."/>
            <person name="Lapidus A."/>
            <person name="Lindquist E."/>
            <person name="Lipzen A."/>
            <person name="Meier-Kolthoff J.P."/>
            <person name="Ohm R.A."/>
            <person name="Otillar R.P."/>
            <person name="Pangilinan J."/>
            <person name="Peng Y."/>
            <person name="Rokas A."/>
            <person name="Rosa C.A."/>
            <person name="Scheuner C."/>
            <person name="Sibirny A.A."/>
            <person name="Slot J.C."/>
            <person name="Stielow J.B."/>
            <person name="Sun H."/>
            <person name="Kurtzman C.P."/>
            <person name="Blackwell M."/>
            <person name="Grigoriev I.V."/>
            <person name="Jeffries T.W."/>
        </authorList>
    </citation>
    <scope>NUCLEOTIDE SEQUENCE [LARGE SCALE GENOMIC DNA]</scope>
    <source>
        <strain evidence="3">NRRL YB-2248</strain>
    </source>
</reference>
<evidence type="ECO:0000313" key="2">
    <source>
        <dbReference type="EMBL" id="ODV84756.1"/>
    </source>
</evidence>
<keyword evidence="3" id="KW-1185">Reference proteome</keyword>
<organism evidence="2 3">
    <name type="scientific">[Candida] arabinofermentans NRRL YB-2248</name>
    <dbReference type="NCBI Taxonomy" id="983967"/>
    <lineage>
        <taxon>Eukaryota</taxon>
        <taxon>Fungi</taxon>
        <taxon>Dikarya</taxon>
        <taxon>Ascomycota</taxon>
        <taxon>Saccharomycotina</taxon>
        <taxon>Pichiomycetes</taxon>
        <taxon>Pichiales</taxon>
        <taxon>Pichiaceae</taxon>
        <taxon>Ogataea</taxon>
        <taxon>Ogataea/Candida clade</taxon>
    </lineage>
</organism>
<keyword evidence="1" id="KW-0732">Signal</keyword>
<accession>A0A1E4SZ22</accession>
<dbReference type="AlphaFoldDB" id="A0A1E4SZ22"/>
<evidence type="ECO:0000313" key="3">
    <source>
        <dbReference type="Proteomes" id="UP000094801"/>
    </source>
</evidence>
<name>A0A1E4SZ22_9ASCO</name>
<evidence type="ECO:0000256" key="1">
    <source>
        <dbReference type="SAM" id="SignalP"/>
    </source>
</evidence>
<dbReference type="EMBL" id="KV453855">
    <property type="protein sequence ID" value="ODV84756.1"/>
    <property type="molecule type" value="Genomic_DNA"/>
</dbReference>
<protein>
    <submittedName>
        <fullName evidence="2">Uncharacterized protein</fullName>
    </submittedName>
</protein>
<proteinExistence type="predicted"/>
<feature type="chain" id="PRO_5009163016" evidence="1">
    <location>
        <begin position="21"/>
        <end position="319"/>
    </location>
</feature>
<dbReference type="Proteomes" id="UP000094801">
    <property type="component" value="Unassembled WGS sequence"/>
</dbReference>
<gene>
    <name evidence="2" type="ORF">CANARDRAFT_23750</name>
</gene>